<dbReference type="SUPFAM" id="SSF53335">
    <property type="entry name" value="S-adenosyl-L-methionine-dependent methyltransferases"/>
    <property type="match status" value="1"/>
</dbReference>
<dbReference type="GO" id="GO:0008757">
    <property type="term" value="F:S-adenosylmethionine-dependent methyltransferase activity"/>
    <property type="evidence" value="ECO:0007669"/>
    <property type="project" value="InterPro"/>
</dbReference>
<reference evidence="2 3" key="1">
    <citation type="submission" date="2019-02" db="EMBL/GenBank/DDBJ databases">
        <title>Deep-cultivation of Planctomycetes and their phenomic and genomic characterization uncovers novel biology.</title>
        <authorList>
            <person name="Wiegand S."/>
            <person name="Jogler M."/>
            <person name="Boedeker C."/>
            <person name="Pinto D."/>
            <person name="Vollmers J."/>
            <person name="Rivas-Marin E."/>
            <person name="Kohn T."/>
            <person name="Peeters S.H."/>
            <person name="Heuer A."/>
            <person name="Rast P."/>
            <person name="Oberbeckmann S."/>
            <person name="Bunk B."/>
            <person name="Jeske O."/>
            <person name="Meyerdierks A."/>
            <person name="Storesund J.E."/>
            <person name="Kallscheuer N."/>
            <person name="Luecker S."/>
            <person name="Lage O.M."/>
            <person name="Pohl T."/>
            <person name="Merkel B.J."/>
            <person name="Hornburger P."/>
            <person name="Mueller R.-W."/>
            <person name="Bruemmer F."/>
            <person name="Labrenz M."/>
            <person name="Spormann A.M."/>
            <person name="Op Den Camp H."/>
            <person name="Overmann J."/>
            <person name="Amann R."/>
            <person name="Jetten M.S.M."/>
            <person name="Mascher T."/>
            <person name="Medema M.H."/>
            <person name="Devos D.P."/>
            <person name="Kaster A.-K."/>
            <person name="Ovreas L."/>
            <person name="Rohde M."/>
            <person name="Galperin M.Y."/>
            <person name="Jogler C."/>
        </authorList>
    </citation>
    <scope>NUCLEOTIDE SEQUENCE [LARGE SCALE GENOMIC DNA]</scope>
    <source>
        <strain evidence="2 3">KOR42</strain>
    </source>
</reference>
<keyword evidence="2" id="KW-0489">Methyltransferase</keyword>
<dbReference type="Pfam" id="PF13847">
    <property type="entry name" value="Methyltransf_31"/>
    <property type="match status" value="1"/>
</dbReference>
<evidence type="ECO:0000259" key="1">
    <source>
        <dbReference type="Pfam" id="PF13847"/>
    </source>
</evidence>
<evidence type="ECO:0000313" key="2">
    <source>
        <dbReference type="EMBL" id="TWT55855.1"/>
    </source>
</evidence>
<dbReference type="AlphaFoldDB" id="A0A5C5X124"/>
<keyword evidence="2" id="KW-0808">Transferase</keyword>
<feature type="domain" description="Methyltransferase" evidence="1">
    <location>
        <begin position="46"/>
        <end position="143"/>
    </location>
</feature>
<dbReference type="GO" id="GO:0032259">
    <property type="term" value="P:methylation"/>
    <property type="evidence" value="ECO:0007669"/>
    <property type="project" value="UniProtKB-KW"/>
</dbReference>
<dbReference type="PANTHER" id="PTHR43861">
    <property type="entry name" value="TRANS-ACONITATE 2-METHYLTRANSFERASE-RELATED"/>
    <property type="match status" value="1"/>
</dbReference>
<comment type="caution">
    <text evidence="2">The sequence shown here is derived from an EMBL/GenBank/DDBJ whole genome shotgun (WGS) entry which is preliminary data.</text>
</comment>
<name>A0A5C5X124_9PLAN</name>
<dbReference type="Gene3D" id="3.40.50.150">
    <property type="entry name" value="Vaccinia Virus protein VP39"/>
    <property type="match status" value="1"/>
</dbReference>
<accession>A0A5C5X124</accession>
<dbReference type="InterPro" id="IPR025714">
    <property type="entry name" value="Methyltranfer_dom"/>
</dbReference>
<dbReference type="RefSeq" id="WP_146510184.1">
    <property type="nucleotide sequence ID" value="NZ_SIHI01000002.1"/>
</dbReference>
<organism evidence="2 3">
    <name type="scientific">Thalassoglobus neptunius</name>
    <dbReference type="NCBI Taxonomy" id="1938619"/>
    <lineage>
        <taxon>Bacteria</taxon>
        <taxon>Pseudomonadati</taxon>
        <taxon>Planctomycetota</taxon>
        <taxon>Planctomycetia</taxon>
        <taxon>Planctomycetales</taxon>
        <taxon>Planctomycetaceae</taxon>
        <taxon>Thalassoglobus</taxon>
    </lineage>
</organism>
<dbReference type="EMBL" id="SIHI01000002">
    <property type="protein sequence ID" value="TWT55855.1"/>
    <property type="molecule type" value="Genomic_DNA"/>
</dbReference>
<dbReference type="Proteomes" id="UP000317243">
    <property type="component" value="Unassembled WGS sequence"/>
</dbReference>
<dbReference type="CDD" id="cd02440">
    <property type="entry name" value="AdoMet_MTases"/>
    <property type="match status" value="1"/>
</dbReference>
<keyword evidence="3" id="KW-1185">Reference proteome</keyword>
<sequence length="252" mass="28898">MSEELNRVRDCWDSKAADWKIQVGDSGDQNRQLNSDPVLHELLGETSGLTILDVGCGTGYLVGMLAKKQAKMIGVDVSPAMIAIASRDVPAGDFRVDDSSQLATVEDQSVDKIVSNYVLMDTPHLDQTMNAMFRVLKPGGIAVLVFSHPCFPQGPDRVTVEDRISYHWGESYFDQQRRHDRPWNHFQTEFVWYHRPVSDYFQSFRRAGFTVDEMREPRIPEDWIDKCSSPEQIRSYRERPMSIAFRLIRPRG</sequence>
<protein>
    <submittedName>
        <fullName evidence="2">8-demethylnovobiocic acid C(8)-methyltransferase</fullName>
        <ecNumber evidence="2">2.1.1.284</ecNumber>
    </submittedName>
</protein>
<gene>
    <name evidence="2" type="primary">novO</name>
    <name evidence="2" type="ORF">KOR42_26660</name>
</gene>
<dbReference type="OrthoDB" id="253007at2"/>
<proteinExistence type="predicted"/>
<dbReference type="GO" id="GO:0102526">
    <property type="term" value="F:8-demethylnovobiocic acid C8-methyltransferase activity"/>
    <property type="evidence" value="ECO:0007669"/>
    <property type="project" value="UniProtKB-EC"/>
</dbReference>
<evidence type="ECO:0000313" key="3">
    <source>
        <dbReference type="Proteomes" id="UP000317243"/>
    </source>
</evidence>
<dbReference type="InterPro" id="IPR029063">
    <property type="entry name" value="SAM-dependent_MTases_sf"/>
</dbReference>
<dbReference type="EC" id="2.1.1.284" evidence="2"/>